<evidence type="ECO:0000256" key="2">
    <source>
        <dbReference type="ARBA" id="ARBA00005236"/>
    </source>
</evidence>
<dbReference type="EMBL" id="MZGV01000046">
    <property type="protein sequence ID" value="OPJ59332.1"/>
    <property type="molecule type" value="Genomic_DNA"/>
</dbReference>
<feature type="transmembrane region" description="Helical" evidence="7">
    <location>
        <begin position="279"/>
        <end position="308"/>
    </location>
</feature>
<dbReference type="RefSeq" id="WP_079426578.1">
    <property type="nucleotide sequence ID" value="NZ_MZGV01000046.1"/>
</dbReference>
<feature type="domain" description="MacB-like periplasmic core" evidence="9">
    <location>
        <begin position="1"/>
        <end position="207"/>
    </location>
</feature>
<evidence type="ECO:0000313" key="10">
    <source>
        <dbReference type="EMBL" id="OPJ59332.1"/>
    </source>
</evidence>
<dbReference type="GO" id="GO:0005524">
    <property type="term" value="F:ATP binding"/>
    <property type="evidence" value="ECO:0007669"/>
    <property type="project" value="UniProtKB-KW"/>
</dbReference>
<dbReference type="PANTHER" id="PTHR30489">
    <property type="entry name" value="LIPOPROTEIN-RELEASING SYSTEM TRANSMEMBRANE PROTEIN LOLE"/>
    <property type="match status" value="1"/>
</dbReference>
<keyword evidence="4 7" id="KW-0812">Transmembrane</keyword>
<evidence type="ECO:0000256" key="3">
    <source>
        <dbReference type="ARBA" id="ARBA00022475"/>
    </source>
</evidence>
<dbReference type="GO" id="GO:0016787">
    <property type="term" value="F:hydrolase activity"/>
    <property type="evidence" value="ECO:0007669"/>
    <property type="project" value="UniProtKB-KW"/>
</dbReference>
<dbReference type="Pfam" id="PF02687">
    <property type="entry name" value="FtsX"/>
    <property type="match status" value="2"/>
</dbReference>
<sequence>MISVAASCALFLASNGVAQSYKTSYINMLRSSIGDADITVTAKSNQQSPYITTNRISVFRDRIQYAVGEINGTASYEINPNENVSVSLVGVDYNDLMMINPVNLLTTSGIKPFTGNKIIISENTAEKYGYTAGDKIKITFNNNKETFNVTAIAQQTSLFMGEQRNIIGIIPKETMCKLNGQLGKVDTIYVKAKNNGDVPKLISSIKSVYKNCDVKVSIDQEEVSQSLQMITVPFDMMLLVVLIMSIFIIYTAFKMIVIERMPIIGTFRSIGATKRVTNSVLIIESIIYGFFGGIVGDALGIVILYVVAVVMNPYKNYFTATLHIDAMLPVWTLLFGVFVSFISSVLPIKSASKISVKDIVLNRIDDNGKISEKKTVIGLILGVLSIIVPRFNIQNQTVGILVGAFSMVSIVIAVVMAMPLLSNIFSFLIKYLYALFFGNEGELAIKNIRDNKNIINNICLMSIGISALLMINVISLSVAKEVSKAYGAYNSNIIVGPNYGDSTHQNIPIVKDTDKIAAMNGVSGTAGVYEYYNAKVELNNGKEGSIMCLQAIAVHKFARYINVDFQNGKGVPRNFDDSRNILIAAQLKKILNVNNGDYITFNVNDKKKSYRIVGVFDTLMENGNYAIIPERYMKNDFGSRKYSMIFVRTYKNENVVAKNIKQKYKKQDYYVETLASMEKRNDKSNAQMMSQLKPFPLISLIIGAFGVINNFLISFIERKRSFAVMASIGMSRMQNIKLLLIEGLTTGIIGGITGIITGYIMTTTMPLIMRILNFSIPMHYSASLFVMSFILSVAINLAASAVPAIKSSKLNIIESIKFE</sequence>
<keyword evidence="10" id="KW-0067">ATP-binding</keyword>
<keyword evidence="6 7" id="KW-0472">Membrane</keyword>
<dbReference type="GO" id="GO:0098797">
    <property type="term" value="C:plasma membrane protein complex"/>
    <property type="evidence" value="ECO:0007669"/>
    <property type="project" value="TreeGrafter"/>
</dbReference>
<reference evidence="10 11" key="1">
    <citation type="submission" date="2017-03" db="EMBL/GenBank/DDBJ databases">
        <title>Genome sequence of Clostridium oryzae DSM 28571.</title>
        <authorList>
            <person name="Poehlein A."/>
            <person name="Daniel R."/>
        </authorList>
    </citation>
    <scope>NUCLEOTIDE SEQUENCE [LARGE SCALE GENOMIC DNA]</scope>
    <source>
        <strain evidence="10 11">DSM 28571</strain>
    </source>
</reference>
<feature type="transmembrane region" description="Helical" evidence="7">
    <location>
        <begin position="780"/>
        <end position="799"/>
    </location>
</feature>
<feature type="transmembrane region" description="Helical" evidence="7">
    <location>
        <begin position="738"/>
        <end position="760"/>
    </location>
</feature>
<feature type="transmembrane region" description="Helical" evidence="7">
    <location>
        <begin position="405"/>
        <end position="433"/>
    </location>
</feature>
<feature type="transmembrane region" description="Helical" evidence="7">
    <location>
        <begin position="454"/>
        <end position="474"/>
    </location>
</feature>
<dbReference type="PANTHER" id="PTHR30489:SF0">
    <property type="entry name" value="LIPOPROTEIN-RELEASING SYSTEM TRANSMEMBRANE PROTEIN LOLE"/>
    <property type="match status" value="1"/>
</dbReference>
<dbReference type="AlphaFoldDB" id="A0A1V4IH58"/>
<dbReference type="InterPro" id="IPR003838">
    <property type="entry name" value="ABC3_permease_C"/>
</dbReference>
<feature type="transmembrane region" description="Helical" evidence="7">
    <location>
        <begin position="236"/>
        <end position="258"/>
    </location>
</feature>
<dbReference type="InterPro" id="IPR025857">
    <property type="entry name" value="MacB_PCD"/>
</dbReference>
<dbReference type="Pfam" id="PF12704">
    <property type="entry name" value="MacB_PCD"/>
    <property type="match status" value="2"/>
</dbReference>
<protein>
    <submittedName>
        <fullName evidence="10">Macrolide export ATP-binding/permease protein MacB</fullName>
        <ecNumber evidence="10">3.6.3.-</ecNumber>
    </submittedName>
</protein>
<evidence type="ECO:0000313" key="11">
    <source>
        <dbReference type="Proteomes" id="UP000190080"/>
    </source>
</evidence>
<evidence type="ECO:0000256" key="6">
    <source>
        <dbReference type="ARBA" id="ARBA00023136"/>
    </source>
</evidence>
<dbReference type="OrthoDB" id="1711021at2"/>
<dbReference type="GO" id="GO:0044874">
    <property type="term" value="P:lipoprotein localization to outer membrane"/>
    <property type="evidence" value="ECO:0007669"/>
    <property type="project" value="TreeGrafter"/>
</dbReference>
<keyword evidence="3" id="KW-1003">Cell membrane</keyword>
<evidence type="ECO:0000256" key="1">
    <source>
        <dbReference type="ARBA" id="ARBA00004651"/>
    </source>
</evidence>
<evidence type="ECO:0000259" key="8">
    <source>
        <dbReference type="Pfam" id="PF02687"/>
    </source>
</evidence>
<evidence type="ECO:0000256" key="4">
    <source>
        <dbReference type="ARBA" id="ARBA00022692"/>
    </source>
</evidence>
<comment type="caution">
    <text evidence="10">The sequence shown here is derived from an EMBL/GenBank/DDBJ whole genome shotgun (WGS) entry which is preliminary data.</text>
</comment>
<feature type="domain" description="MacB-like periplasmic core" evidence="9">
    <location>
        <begin position="460"/>
        <end position="655"/>
    </location>
</feature>
<comment type="subcellular location">
    <subcellularLocation>
        <location evidence="1">Cell membrane</location>
        <topology evidence="1">Multi-pass membrane protein</topology>
    </subcellularLocation>
</comment>
<keyword evidence="10" id="KW-0547">Nucleotide-binding</keyword>
<comment type="similarity">
    <text evidence="2">Belongs to the ABC-4 integral membrane protein family. LolC/E subfamily.</text>
</comment>
<evidence type="ECO:0000259" key="9">
    <source>
        <dbReference type="Pfam" id="PF12704"/>
    </source>
</evidence>
<gene>
    <name evidence="10" type="primary">macB_4</name>
    <name evidence="10" type="ORF">CLORY_33410</name>
</gene>
<accession>A0A1V4IH58</accession>
<dbReference type="InterPro" id="IPR051447">
    <property type="entry name" value="Lipoprotein-release_system"/>
</dbReference>
<name>A0A1V4IH58_9CLOT</name>
<dbReference type="EC" id="3.6.3.-" evidence="10"/>
<keyword evidence="11" id="KW-1185">Reference proteome</keyword>
<feature type="domain" description="ABC3 transporter permease C-terminal" evidence="8">
    <location>
        <begin position="695"/>
        <end position="812"/>
    </location>
</feature>
<keyword evidence="10" id="KW-0378">Hydrolase</keyword>
<feature type="transmembrane region" description="Helical" evidence="7">
    <location>
        <begin position="328"/>
        <end position="348"/>
    </location>
</feature>
<organism evidence="10 11">
    <name type="scientific">Clostridium oryzae</name>
    <dbReference type="NCBI Taxonomy" id="1450648"/>
    <lineage>
        <taxon>Bacteria</taxon>
        <taxon>Bacillati</taxon>
        <taxon>Bacillota</taxon>
        <taxon>Clostridia</taxon>
        <taxon>Eubacteriales</taxon>
        <taxon>Clostridiaceae</taxon>
        <taxon>Clostridium</taxon>
    </lineage>
</organism>
<proteinExistence type="inferred from homology"/>
<evidence type="ECO:0000256" key="7">
    <source>
        <dbReference type="SAM" id="Phobius"/>
    </source>
</evidence>
<keyword evidence="5 7" id="KW-1133">Transmembrane helix</keyword>
<dbReference type="STRING" id="1450648.CLORY_33410"/>
<evidence type="ECO:0000256" key="5">
    <source>
        <dbReference type="ARBA" id="ARBA00022989"/>
    </source>
</evidence>
<dbReference type="Proteomes" id="UP000190080">
    <property type="component" value="Unassembled WGS sequence"/>
</dbReference>
<feature type="domain" description="ABC3 transporter permease C-terminal" evidence="8">
    <location>
        <begin position="237"/>
        <end position="355"/>
    </location>
</feature>
<feature type="transmembrane region" description="Helical" evidence="7">
    <location>
        <begin position="376"/>
        <end position="393"/>
    </location>
</feature>
<feature type="transmembrane region" description="Helical" evidence="7">
    <location>
        <begin position="695"/>
        <end position="717"/>
    </location>
</feature>